<keyword evidence="1" id="KW-0472">Membrane</keyword>
<keyword evidence="1" id="KW-0812">Transmembrane</keyword>
<sequence length="111" mass="12788">MMLLIFCLGRKQEHSSLPSAEYFHLATLCMALILLITFQTFYAWAEMFVILFIIHSIFQEAELTFLSSFSAFCCGEFVKLQTTFICCAVGLNITFFNFIRCLQGNDKNKKN</sequence>
<keyword evidence="1" id="KW-1133">Transmembrane helix</keyword>
<gene>
    <name evidence="2" type="ORF">X975_06610</name>
</gene>
<accession>A0A087UW99</accession>
<evidence type="ECO:0000313" key="2">
    <source>
        <dbReference type="EMBL" id="KFM81638.1"/>
    </source>
</evidence>
<feature type="transmembrane region" description="Helical" evidence="1">
    <location>
        <begin position="20"/>
        <end position="36"/>
    </location>
</feature>
<name>A0A087UW99_STEMI</name>
<organism evidence="2 3">
    <name type="scientific">Stegodyphus mimosarum</name>
    <name type="common">African social velvet spider</name>
    <dbReference type="NCBI Taxonomy" id="407821"/>
    <lineage>
        <taxon>Eukaryota</taxon>
        <taxon>Metazoa</taxon>
        <taxon>Ecdysozoa</taxon>
        <taxon>Arthropoda</taxon>
        <taxon>Chelicerata</taxon>
        <taxon>Arachnida</taxon>
        <taxon>Araneae</taxon>
        <taxon>Araneomorphae</taxon>
        <taxon>Entelegynae</taxon>
        <taxon>Eresoidea</taxon>
        <taxon>Eresidae</taxon>
        <taxon>Stegodyphus</taxon>
    </lineage>
</organism>
<feature type="transmembrane region" description="Helical" evidence="1">
    <location>
        <begin position="78"/>
        <end position="99"/>
    </location>
</feature>
<evidence type="ECO:0000313" key="3">
    <source>
        <dbReference type="Proteomes" id="UP000054359"/>
    </source>
</evidence>
<dbReference type="EMBL" id="KK121965">
    <property type="protein sequence ID" value="KFM81638.1"/>
    <property type="molecule type" value="Genomic_DNA"/>
</dbReference>
<evidence type="ECO:0000256" key="1">
    <source>
        <dbReference type="SAM" id="Phobius"/>
    </source>
</evidence>
<feature type="non-terminal residue" evidence="2">
    <location>
        <position position="111"/>
    </location>
</feature>
<dbReference type="Proteomes" id="UP000054359">
    <property type="component" value="Unassembled WGS sequence"/>
</dbReference>
<proteinExistence type="predicted"/>
<keyword evidence="3" id="KW-1185">Reference proteome</keyword>
<reference evidence="2 3" key="1">
    <citation type="submission" date="2013-11" db="EMBL/GenBank/DDBJ databases">
        <title>Genome sequencing of Stegodyphus mimosarum.</title>
        <authorList>
            <person name="Bechsgaard J."/>
        </authorList>
    </citation>
    <scope>NUCLEOTIDE SEQUENCE [LARGE SCALE GENOMIC DNA]</scope>
</reference>
<protein>
    <submittedName>
        <fullName evidence="2">Uncharacterized protein</fullName>
    </submittedName>
</protein>
<dbReference type="AlphaFoldDB" id="A0A087UW99"/>